<comment type="caution">
    <text evidence="4">The sequence shown here is derived from an EMBL/GenBank/DDBJ whole genome shotgun (WGS) entry which is preliminary data.</text>
</comment>
<feature type="transmembrane region" description="Helical" evidence="2">
    <location>
        <begin position="221"/>
        <end position="246"/>
    </location>
</feature>
<dbReference type="AlphaFoldDB" id="A0A0R2D4E8"/>
<proteinExistence type="predicted"/>
<keyword evidence="2" id="KW-0812">Transmembrane</keyword>
<feature type="transmembrane region" description="Helical" evidence="2">
    <location>
        <begin position="258"/>
        <end position="280"/>
    </location>
</feature>
<evidence type="ECO:0000256" key="1">
    <source>
        <dbReference type="SAM" id="MobiDB-lite"/>
    </source>
</evidence>
<evidence type="ECO:0000313" key="5">
    <source>
        <dbReference type="Proteomes" id="UP000051015"/>
    </source>
</evidence>
<evidence type="ECO:0000256" key="2">
    <source>
        <dbReference type="SAM" id="Phobius"/>
    </source>
</evidence>
<feature type="region of interest" description="Disordered" evidence="1">
    <location>
        <begin position="33"/>
        <end position="60"/>
    </location>
</feature>
<dbReference type="PATRIC" id="fig|1423725.3.peg.2189"/>
<dbReference type="STRING" id="1423725.FC19_GL002128"/>
<feature type="transmembrane region" description="Helical" evidence="2">
    <location>
        <begin position="97"/>
        <end position="115"/>
    </location>
</feature>
<dbReference type="Pfam" id="PF13240">
    <property type="entry name" value="Zn_Ribbon_1"/>
    <property type="match status" value="1"/>
</dbReference>
<dbReference type="Proteomes" id="UP000051015">
    <property type="component" value="Unassembled WGS sequence"/>
</dbReference>
<keyword evidence="2" id="KW-0472">Membrane</keyword>
<sequence length="299" mass="31733">MKICPKCLSKMKDDVNFCTKCGTKLTDVEPQATVDTAQQQSQSNSTDGSEQTNNTKQAQAAKTSIDTQAIQSALQGYWSWLLGSWKSPFKAQKTTKYAGILTLFLESLFFTLGIGHGTQKATSAATNAANSFLGAFSSSNSSTYNSTYSVGFGFYFAIILIILIAAVAMIGIAFLIRRAVGGAAVTETFIDYLNRLAHYSSSILLLTLVFFLIAISGSVGLVSMLVISILLILISLVWTITIICGVVQLENGGQLDRIYGAVITGVICMLIEGIAVSLVVSKLGDTAGSFISSMFGGGL</sequence>
<dbReference type="InterPro" id="IPR046481">
    <property type="entry name" value="DUF6574"/>
</dbReference>
<protein>
    <recommendedName>
        <fullName evidence="3">Zinc-ribbon domain-containing protein</fullName>
    </recommendedName>
</protein>
<evidence type="ECO:0000259" key="3">
    <source>
        <dbReference type="Pfam" id="PF13240"/>
    </source>
</evidence>
<dbReference type="RefSeq" id="WP_057876754.1">
    <property type="nucleotide sequence ID" value="NZ_AYZD01000033.1"/>
</dbReference>
<feature type="transmembrane region" description="Helical" evidence="2">
    <location>
        <begin position="152"/>
        <end position="176"/>
    </location>
</feature>
<dbReference type="Pfam" id="PF20214">
    <property type="entry name" value="DUF6574"/>
    <property type="match status" value="1"/>
</dbReference>
<dbReference type="OrthoDB" id="2295373at2"/>
<gene>
    <name evidence="4" type="ORF">FC19_GL002128</name>
</gene>
<organism evidence="4 5">
    <name type="scientific">Liquorilactobacillus aquaticus DSM 21051</name>
    <dbReference type="NCBI Taxonomy" id="1423725"/>
    <lineage>
        <taxon>Bacteria</taxon>
        <taxon>Bacillati</taxon>
        <taxon>Bacillota</taxon>
        <taxon>Bacilli</taxon>
        <taxon>Lactobacillales</taxon>
        <taxon>Lactobacillaceae</taxon>
        <taxon>Liquorilactobacillus</taxon>
    </lineage>
</organism>
<evidence type="ECO:0000313" key="4">
    <source>
        <dbReference type="EMBL" id="KRM95036.1"/>
    </source>
</evidence>
<feature type="transmembrane region" description="Helical" evidence="2">
    <location>
        <begin position="196"/>
        <end position="215"/>
    </location>
</feature>
<dbReference type="InterPro" id="IPR026870">
    <property type="entry name" value="Zinc_ribbon_dom"/>
</dbReference>
<feature type="domain" description="Zinc-ribbon" evidence="3">
    <location>
        <begin position="4"/>
        <end position="25"/>
    </location>
</feature>
<accession>A0A0R2D4E8</accession>
<keyword evidence="5" id="KW-1185">Reference proteome</keyword>
<dbReference type="EMBL" id="AYZD01000033">
    <property type="protein sequence ID" value="KRM95036.1"/>
    <property type="molecule type" value="Genomic_DNA"/>
</dbReference>
<name>A0A0R2D4E8_9LACO</name>
<reference evidence="4 5" key="1">
    <citation type="journal article" date="2015" name="Genome Announc.">
        <title>Expanding the biotechnology potential of lactobacilli through comparative genomics of 213 strains and associated genera.</title>
        <authorList>
            <person name="Sun Z."/>
            <person name="Harris H.M."/>
            <person name="McCann A."/>
            <person name="Guo C."/>
            <person name="Argimon S."/>
            <person name="Zhang W."/>
            <person name="Yang X."/>
            <person name="Jeffery I.B."/>
            <person name="Cooney J.C."/>
            <person name="Kagawa T.F."/>
            <person name="Liu W."/>
            <person name="Song Y."/>
            <person name="Salvetti E."/>
            <person name="Wrobel A."/>
            <person name="Rasinkangas P."/>
            <person name="Parkhill J."/>
            <person name="Rea M.C."/>
            <person name="O'Sullivan O."/>
            <person name="Ritari J."/>
            <person name="Douillard F.P."/>
            <person name="Paul Ross R."/>
            <person name="Yang R."/>
            <person name="Briner A.E."/>
            <person name="Felis G.E."/>
            <person name="de Vos W.M."/>
            <person name="Barrangou R."/>
            <person name="Klaenhammer T.R."/>
            <person name="Caufield P.W."/>
            <person name="Cui Y."/>
            <person name="Zhang H."/>
            <person name="O'Toole P.W."/>
        </authorList>
    </citation>
    <scope>NUCLEOTIDE SEQUENCE [LARGE SCALE GENOMIC DNA]</scope>
    <source>
        <strain evidence="4 5">DSM 21051</strain>
    </source>
</reference>
<keyword evidence="2" id="KW-1133">Transmembrane helix</keyword>